<feature type="compositionally biased region" description="Basic and acidic residues" evidence="1">
    <location>
        <begin position="101"/>
        <end position="128"/>
    </location>
</feature>
<evidence type="ECO:0000256" key="1">
    <source>
        <dbReference type="SAM" id="MobiDB-lite"/>
    </source>
</evidence>
<dbReference type="Gene3D" id="1.10.510.10">
    <property type="entry name" value="Transferase(Phosphotransferase) domain 1"/>
    <property type="match status" value="1"/>
</dbReference>
<feature type="compositionally biased region" description="Low complexity" evidence="1">
    <location>
        <begin position="70"/>
        <end position="81"/>
    </location>
</feature>
<evidence type="ECO:0008006" key="4">
    <source>
        <dbReference type="Google" id="ProtNLM"/>
    </source>
</evidence>
<feature type="region of interest" description="Disordered" evidence="1">
    <location>
        <begin position="565"/>
        <end position="592"/>
    </location>
</feature>
<gene>
    <name evidence="2" type="ORF">GCM10009863_25520</name>
</gene>
<dbReference type="Proteomes" id="UP001501447">
    <property type="component" value="Unassembled WGS sequence"/>
</dbReference>
<sequence>MAERSTAAVDVAETSGENGEPLTARQDGATSDGATDATNGHTRGAKAPKEAPADPTDPTALSDEADAEGPADSADSPAEPAGEAASRGGEQPERPSAGAKTEAKVEAKEEATVKTEAETDANTDRAGKSEAPAKNGRKQVKTPGTAPTTASGKAATPAESAPAPAPEEEASPEEIPVKRELSEADTAPEQSGEPVETVEPSAPGTPEAVEGPAEAAADAEEEAPELHSGHKLARRYRLEECVTRLDGFSSWRAVDEKLRRAVGVHVLPAGHPRARHVLAAARSAALLGDPRFVQVLDAVEEDELVYVVHEWLPDATPLNELLIAGPLEPHEAYQLVTQLSQALAAAHREGLAHLRLTPACVLRTGMGQYRIRGLAVNAALRGVSSDHAQRDDTEAIGALLYASLTQRWPYEEDAHGLPGVGALAKGALVAPEQVRAGVHRGLSTLAMRALVNDGATPSRQEQPCATPEELSKAVSTLPRIRPPEPSFTAPPSYQRAPYQQGGYAAPGAAGGGAVPGGPAAGAGAEPPAPPALPGRTGKVLKWGVSALLIAALGLGSWQVADALLKGEPPPKEKSKPAQSHESPKTGKVLDIKDVKDFDPEADGSENPDRVGDAVDGKPGTYWLTKHYIGRPNFGNLKSGVGLILDLGKTRQVSKLKVDFIGKTSASFLAAPNSVSSMPTSLGSFSKVTSGSGEHLRLKAKKPIKTRFVLLWLTKLPLSDDGNYRGRVTEVQVLS</sequence>
<protein>
    <recommendedName>
        <fullName evidence="4">Serine/threonine protein kinase</fullName>
    </recommendedName>
</protein>
<feature type="region of interest" description="Disordered" evidence="1">
    <location>
        <begin position="1"/>
        <end position="230"/>
    </location>
</feature>
<comment type="caution">
    <text evidence="2">The sequence shown here is derived from an EMBL/GenBank/DDBJ whole genome shotgun (WGS) entry which is preliminary data.</text>
</comment>
<dbReference type="SUPFAM" id="SSF56112">
    <property type="entry name" value="Protein kinase-like (PK-like)"/>
    <property type="match status" value="1"/>
</dbReference>
<feature type="compositionally biased region" description="Basic and acidic residues" evidence="1">
    <location>
        <begin position="581"/>
        <end position="592"/>
    </location>
</feature>
<dbReference type="InterPro" id="IPR011009">
    <property type="entry name" value="Kinase-like_dom_sf"/>
</dbReference>
<evidence type="ECO:0000313" key="2">
    <source>
        <dbReference type="EMBL" id="GAA2610830.1"/>
    </source>
</evidence>
<organism evidence="2 3">
    <name type="scientific">Streptomyces axinellae</name>
    <dbReference type="NCBI Taxonomy" id="552788"/>
    <lineage>
        <taxon>Bacteria</taxon>
        <taxon>Bacillati</taxon>
        <taxon>Actinomycetota</taxon>
        <taxon>Actinomycetes</taxon>
        <taxon>Kitasatosporales</taxon>
        <taxon>Streptomycetaceae</taxon>
        <taxon>Streptomyces</taxon>
    </lineage>
</organism>
<keyword evidence="3" id="KW-1185">Reference proteome</keyword>
<feature type="compositionally biased region" description="Polar residues" evidence="1">
    <location>
        <begin position="28"/>
        <end position="41"/>
    </location>
</feature>
<reference evidence="2 3" key="1">
    <citation type="journal article" date="2019" name="Int. J. Syst. Evol. Microbiol.">
        <title>The Global Catalogue of Microorganisms (GCM) 10K type strain sequencing project: providing services to taxonomists for standard genome sequencing and annotation.</title>
        <authorList>
            <consortium name="The Broad Institute Genomics Platform"/>
            <consortium name="The Broad Institute Genome Sequencing Center for Infectious Disease"/>
            <person name="Wu L."/>
            <person name="Ma J."/>
        </authorList>
    </citation>
    <scope>NUCLEOTIDE SEQUENCE [LARGE SCALE GENOMIC DNA]</scope>
    <source>
        <strain evidence="2 3">JCM 16373</strain>
    </source>
</reference>
<dbReference type="Gene3D" id="3.30.200.20">
    <property type="entry name" value="Phosphorylase Kinase, domain 1"/>
    <property type="match status" value="1"/>
</dbReference>
<dbReference type="Gene3D" id="2.60.120.260">
    <property type="entry name" value="Galactose-binding domain-like"/>
    <property type="match status" value="1"/>
</dbReference>
<dbReference type="EMBL" id="BAAARJ010000007">
    <property type="protein sequence ID" value="GAA2610830.1"/>
    <property type="molecule type" value="Genomic_DNA"/>
</dbReference>
<dbReference type="CDD" id="cd13973">
    <property type="entry name" value="PK_MviN-like"/>
    <property type="match status" value="1"/>
</dbReference>
<proteinExistence type="predicted"/>
<accession>A0ABN3Q474</accession>
<dbReference type="RefSeq" id="WP_344565320.1">
    <property type="nucleotide sequence ID" value="NZ_BAAARJ010000007.1"/>
</dbReference>
<feature type="compositionally biased region" description="Low complexity" evidence="1">
    <location>
        <begin position="202"/>
        <end position="216"/>
    </location>
</feature>
<feature type="region of interest" description="Disordered" evidence="1">
    <location>
        <begin position="474"/>
        <end position="510"/>
    </location>
</feature>
<name>A0ABN3Q474_9ACTN</name>
<evidence type="ECO:0000313" key="3">
    <source>
        <dbReference type="Proteomes" id="UP001501447"/>
    </source>
</evidence>